<evidence type="ECO:0000256" key="11">
    <source>
        <dbReference type="RuleBase" id="RU363115"/>
    </source>
</evidence>
<name>A0ABM1SJS1_LIMPO</name>
<evidence type="ECO:0000256" key="10">
    <source>
        <dbReference type="ARBA" id="ARBA00029362"/>
    </source>
</evidence>
<dbReference type="InterPro" id="IPR005078">
    <property type="entry name" value="Peptidase_C54"/>
</dbReference>
<protein>
    <recommendedName>
        <fullName evidence="11">Cysteine protease</fullName>
        <ecNumber evidence="11">3.4.22.-</ecNumber>
    </recommendedName>
</protein>
<dbReference type="Pfam" id="PF03416">
    <property type="entry name" value="Peptidase_C54"/>
    <property type="match status" value="1"/>
</dbReference>
<dbReference type="EC" id="3.4.22.-" evidence="11"/>
<proteinExistence type="inferred from homology"/>
<evidence type="ECO:0000256" key="4">
    <source>
        <dbReference type="ARBA" id="ARBA00022490"/>
    </source>
</evidence>
<reference evidence="14" key="1">
    <citation type="submission" date="2025-08" db="UniProtKB">
        <authorList>
            <consortium name="RefSeq"/>
        </authorList>
    </citation>
    <scope>IDENTIFICATION</scope>
    <source>
        <tissue evidence="14">Muscle</tissue>
    </source>
</reference>
<evidence type="ECO:0000256" key="8">
    <source>
        <dbReference type="ARBA" id="ARBA00022927"/>
    </source>
</evidence>
<keyword evidence="8 11" id="KW-0653">Protein transport</keyword>
<sequence length="427" mass="49186">MLLRTPLHHVHIRISVSSCMTYETGVFDFEDFPQTEEPVWILGKKYSTLYDLEELRNDVKSKIWLTYRKRFPPIGDIGPTMDTGWGCMLRCGQMALAQTLINHHLGREWMWERDVINPTYVKILQMFQDKKNCIYSIHQIAQMGILEGKAIGQWFGPNTVAQVLKKLSVYDDWTSMVIHVAMDNTVIIDDIRTLCRMPSSSQQMNKPCNNICSTSMRNRGGINSKMSLENGIYFQHPTLDSCLSNEQVQSSSNNSSSLWRPLLLFIPLRLGLTEVNRMYIRSLKTTFKLKQSIGIIGGRPNHALYFIGIVGDELVFLDPHTTQPTTVLNADSPDDESYHCCYASRMAFTELDPSIALCFYFRNEADFDLWCNHVYKFLIASEKIPLFELNKERPPHWPTLESEEAGDYKVLEEKTIVYTTDNGFQLM</sequence>
<dbReference type="InterPro" id="IPR038765">
    <property type="entry name" value="Papain-like_cys_pep_sf"/>
</dbReference>
<keyword evidence="13" id="KW-1185">Reference proteome</keyword>
<evidence type="ECO:0000256" key="9">
    <source>
        <dbReference type="ARBA" id="ARBA00023006"/>
    </source>
</evidence>
<dbReference type="PANTHER" id="PTHR22624">
    <property type="entry name" value="CYSTEINE PROTEASE ATG4"/>
    <property type="match status" value="1"/>
</dbReference>
<dbReference type="PANTHER" id="PTHR22624:SF49">
    <property type="entry name" value="CYSTEINE PROTEASE"/>
    <property type="match status" value="1"/>
</dbReference>
<evidence type="ECO:0000256" key="2">
    <source>
        <dbReference type="ARBA" id="ARBA00010958"/>
    </source>
</evidence>
<evidence type="ECO:0000259" key="12">
    <source>
        <dbReference type="Pfam" id="PF03416"/>
    </source>
</evidence>
<comment type="catalytic activity">
    <reaction evidence="10">
        <text>[protein]-C-terminal L-amino acid-glycyl-phosphatidylethanolamide + H2O = [protein]-C-terminal L-amino acid-glycine + a 1,2-diacyl-sn-glycero-3-phosphoethanolamine</text>
        <dbReference type="Rhea" id="RHEA:67548"/>
        <dbReference type="Rhea" id="RHEA-COMP:17323"/>
        <dbReference type="Rhea" id="RHEA-COMP:17324"/>
        <dbReference type="ChEBI" id="CHEBI:15377"/>
        <dbReference type="ChEBI" id="CHEBI:64612"/>
        <dbReference type="ChEBI" id="CHEBI:172940"/>
        <dbReference type="ChEBI" id="CHEBI:172941"/>
    </reaction>
    <physiologicalReaction direction="left-to-right" evidence="10">
        <dbReference type="Rhea" id="RHEA:67549"/>
    </physiologicalReaction>
</comment>
<feature type="domain" description="Peptidase C54 catalytic" evidence="12">
    <location>
        <begin position="53"/>
        <end position="372"/>
    </location>
</feature>
<dbReference type="InterPro" id="IPR046792">
    <property type="entry name" value="Peptidase_C54_cat"/>
</dbReference>
<dbReference type="RefSeq" id="XP_022243877.1">
    <property type="nucleotide sequence ID" value="XM_022388169.1"/>
</dbReference>
<dbReference type="Proteomes" id="UP000694941">
    <property type="component" value="Unplaced"/>
</dbReference>
<accession>A0ABM1SJS1</accession>
<keyword evidence="4 11" id="KW-0963">Cytoplasm</keyword>
<evidence type="ECO:0000256" key="3">
    <source>
        <dbReference type="ARBA" id="ARBA00022448"/>
    </source>
</evidence>
<keyword evidence="6 11" id="KW-0378">Hydrolase</keyword>
<evidence type="ECO:0000256" key="5">
    <source>
        <dbReference type="ARBA" id="ARBA00022670"/>
    </source>
</evidence>
<keyword evidence="5 11" id="KW-0645">Protease</keyword>
<dbReference type="GeneID" id="106461299"/>
<comment type="function">
    <text evidence="11">Cysteine protease that plays a key role in autophagy by mediating both proteolytic activation and delipidation of ATG8 family proteins.</text>
</comment>
<evidence type="ECO:0000313" key="14">
    <source>
        <dbReference type="RefSeq" id="XP_022243877.1"/>
    </source>
</evidence>
<keyword evidence="9 11" id="KW-0072">Autophagy</keyword>
<comment type="similarity">
    <text evidence="2 11">Belongs to the peptidase C54 family.</text>
</comment>
<evidence type="ECO:0000256" key="6">
    <source>
        <dbReference type="ARBA" id="ARBA00022801"/>
    </source>
</evidence>
<gene>
    <name evidence="14" type="primary">LOC106461299</name>
</gene>
<comment type="subcellular location">
    <subcellularLocation>
        <location evidence="1 11">Cytoplasm</location>
    </subcellularLocation>
</comment>
<dbReference type="SUPFAM" id="SSF54001">
    <property type="entry name" value="Cysteine proteinases"/>
    <property type="match status" value="1"/>
</dbReference>
<evidence type="ECO:0000256" key="1">
    <source>
        <dbReference type="ARBA" id="ARBA00004496"/>
    </source>
</evidence>
<keyword evidence="7" id="KW-0788">Thiol protease</keyword>
<keyword evidence="3" id="KW-0813">Transport</keyword>
<evidence type="ECO:0000256" key="7">
    <source>
        <dbReference type="ARBA" id="ARBA00022807"/>
    </source>
</evidence>
<evidence type="ECO:0000313" key="13">
    <source>
        <dbReference type="Proteomes" id="UP000694941"/>
    </source>
</evidence>
<organism evidence="13 14">
    <name type="scientific">Limulus polyphemus</name>
    <name type="common">Atlantic horseshoe crab</name>
    <dbReference type="NCBI Taxonomy" id="6850"/>
    <lineage>
        <taxon>Eukaryota</taxon>
        <taxon>Metazoa</taxon>
        <taxon>Ecdysozoa</taxon>
        <taxon>Arthropoda</taxon>
        <taxon>Chelicerata</taxon>
        <taxon>Merostomata</taxon>
        <taxon>Xiphosura</taxon>
        <taxon>Limulidae</taxon>
        <taxon>Limulus</taxon>
    </lineage>
</organism>